<gene>
    <name evidence="1" type="ORF">DSAG12_01140</name>
</gene>
<dbReference type="GeneID" id="41329137"/>
<keyword evidence="2" id="KW-1185">Reference proteome</keyword>
<dbReference type="GO" id="GO:0005829">
    <property type="term" value="C:cytosol"/>
    <property type="evidence" value="ECO:0007669"/>
    <property type="project" value="TreeGrafter"/>
</dbReference>
<dbReference type="PANTHER" id="PTHR34874">
    <property type="entry name" value="PROTEIN YCHN"/>
    <property type="match status" value="1"/>
</dbReference>
<dbReference type="RefSeq" id="WP_212590839.1">
    <property type="nucleotide sequence ID" value="NZ_CP042905.2"/>
</dbReference>
<dbReference type="SUPFAM" id="SSF75169">
    <property type="entry name" value="DsrEFH-like"/>
    <property type="match status" value="1"/>
</dbReference>
<dbReference type="InterPro" id="IPR003787">
    <property type="entry name" value="Sulphur_relay_DsrE/F-like"/>
</dbReference>
<evidence type="ECO:0000313" key="2">
    <source>
        <dbReference type="Proteomes" id="UP000321408"/>
    </source>
</evidence>
<dbReference type="Proteomes" id="UP000321408">
    <property type="component" value="Chromosome"/>
</dbReference>
<protein>
    <submittedName>
        <fullName evidence="1">DsrE/DsrF/TusD sulfur relay family protein</fullName>
    </submittedName>
</protein>
<name>A0A5B9D8I5_9ARCH</name>
<dbReference type="EMBL" id="CP042905">
    <property type="protein sequence ID" value="QEE15315.1"/>
    <property type="molecule type" value="Genomic_DNA"/>
</dbReference>
<dbReference type="PANTHER" id="PTHR34874:SF1">
    <property type="entry name" value="PROTEIN YCHN"/>
    <property type="match status" value="1"/>
</dbReference>
<dbReference type="InterPro" id="IPR027396">
    <property type="entry name" value="DsrEFH-like"/>
</dbReference>
<reference evidence="1 2" key="1">
    <citation type="journal article" date="2020" name="Nature">
        <title>Isolation of an archaeon at the prokaryote-eukaryote interface.</title>
        <authorList>
            <person name="Imachi H."/>
            <person name="Nobu M.K."/>
            <person name="Nakahara N."/>
            <person name="Morono Y."/>
            <person name="Ogawara M."/>
            <person name="Takaki Y."/>
            <person name="Takano Y."/>
            <person name="Uematsu K."/>
            <person name="Ikuta T."/>
            <person name="Ito M."/>
            <person name="Matsui Y."/>
            <person name="Miyazaki M."/>
            <person name="Murata K."/>
            <person name="Saito Y."/>
            <person name="Sakai S."/>
            <person name="Song C."/>
            <person name="Tasumi E."/>
            <person name="Yamanaka Y."/>
            <person name="Yamaguchi T."/>
            <person name="Kamagata Y."/>
            <person name="Tamaki H."/>
            <person name="Takai K."/>
        </authorList>
    </citation>
    <scope>NUCLEOTIDE SEQUENCE [LARGE SCALE GENOMIC DNA]</scope>
    <source>
        <strain evidence="1 2">MK-D1</strain>
    </source>
</reference>
<proteinExistence type="predicted"/>
<dbReference type="Gene3D" id="3.40.1260.10">
    <property type="entry name" value="DsrEFH-like"/>
    <property type="match status" value="1"/>
</dbReference>
<dbReference type="Pfam" id="PF02635">
    <property type="entry name" value="DsrE"/>
    <property type="match status" value="1"/>
</dbReference>
<evidence type="ECO:0000313" key="1">
    <source>
        <dbReference type="EMBL" id="QEE15315.1"/>
    </source>
</evidence>
<dbReference type="KEGG" id="psyt:DSAG12_01140"/>
<sequence>MKIGFAVMTEFLKYQQIYSLLKLIEAAKAKNHQITGIFFFGTGVLNIKKGAHLGKSTKNIPLELENLHDIPKYACQTWADNYAIFPEDTIQGLEITGLGELSNITKESDKMIFFGAHA</sequence>
<reference evidence="1 2" key="2">
    <citation type="journal article" date="2024" name="Int. J. Syst. Evol. Microbiol.">
        <title>Promethearchaeum syntrophicum gen. nov., sp. nov., an anaerobic, obligately syntrophic archaeon, the first isolate of the lineage 'Asgard' archaea, and proposal of the new archaeal phylum Promethearchaeota phyl. nov. and kingdom Promethearchaeati regn. nov.</title>
        <authorList>
            <person name="Imachi H."/>
            <person name="Nobu M.K."/>
            <person name="Kato S."/>
            <person name="Takaki Y."/>
            <person name="Miyazaki M."/>
            <person name="Miyata M."/>
            <person name="Ogawara M."/>
            <person name="Saito Y."/>
            <person name="Sakai S."/>
            <person name="Tahara Y.O."/>
            <person name="Takano Y."/>
            <person name="Tasumi E."/>
            <person name="Uematsu K."/>
            <person name="Yoshimura T."/>
            <person name="Itoh T."/>
            <person name="Ohkuma M."/>
            <person name="Takai K."/>
        </authorList>
    </citation>
    <scope>NUCLEOTIDE SEQUENCE [LARGE SCALE GENOMIC DNA]</scope>
    <source>
        <strain evidence="1 2">MK-D1</strain>
    </source>
</reference>
<dbReference type="AlphaFoldDB" id="A0A5B9D8I5"/>
<organism evidence="1 2">
    <name type="scientific">Promethearchaeum syntrophicum</name>
    <dbReference type="NCBI Taxonomy" id="2594042"/>
    <lineage>
        <taxon>Archaea</taxon>
        <taxon>Promethearchaeati</taxon>
        <taxon>Promethearchaeota</taxon>
        <taxon>Promethearchaeia</taxon>
        <taxon>Promethearchaeales</taxon>
        <taxon>Promethearchaeaceae</taxon>
        <taxon>Promethearchaeum</taxon>
    </lineage>
</organism>
<accession>A0A5B9D8I5</accession>